<dbReference type="InterPro" id="IPR001356">
    <property type="entry name" value="HD"/>
</dbReference>
<evidence type="ECO:0000256" key="6">
    <source>
        <dbReference type="RuleBase" id="RU000682"/>
    </source>
</evidence>
<evidence type="ECO:0000256" key="7">
    <source>
        <dbReference type="SAM" id="MobiDB-lite"/>
    </source>
</evidence>
<dbReference type="InterPro" id="IPR050848">
    <property type="entry name" value="Homeobox_TF"/>
</dbReference>
<proteinExistence type="predicted"/>
<keyword evidence="2 5" id="KW-0238">DNA-binding</keyword>
<dbReference type="InterPro" id="IPR017970">
    <property type="entry name" value="Homeobox_CS"/>
</dbReference>
<organism evidence="10">
    <name type="scientific">Caenorhabditis brenneri</name>
    <name type="common">Nematode worm</name>
    <dbReference type="NCBI Taxonomy" id="135651"/>
    <lineage>
        <taxon>Eukaryota</taxon>
        <taxon>Metazoa</taxon>
        <taxon>Ecdysozoa</taxon>
        <taxon>Nematoda</taxon>
        <taxon>Chromadorea</taxon>
        <taxon>Rhabditida</taxon>
        <taxon>Rhabditina</taxon>
        <taxon>Rhabditomorpha</taxon>
        <taxon>Rhabditoidea</taxon>
        <taxon>Rhabditidae</taxon>
        <taxon>Peloderinae</taxon>
        <taxon>Caenorhabditis</taxon>
    </lineage>
</organism>
<keyword evidence="3 5" id="KW-0371">Homeobox</keyword>
<dbReference type="AlphaFoldDB" id="G0MVK0"/>
<dbReference type="eggNOG" id="KOG0489">
    <property type="taxonomic scope" value="Eukaryota"/>
</dbReference>
<sequence length="277" mass="30823">MVHSSAFHPYSRPADTNPIPDVLMDGNLRLLLALAQFPDASKLLQLGDLPKQISPPIPAPALTPNPVITPVGVISEQPSLQSPSIPNEKSRRKRTTFSQEQAERLEHDYKTDNYMGREKRLQLAHTLNLSENQVKTWFQNRRAKDKRDRKTENSSNTTHSRKSSPSRKSSDSSSPPPLMSVPTPFILDPSNQVLIATPPSTVESTTPTESVIQKVDQFPLNQSLIQNFDVLNNYLQSLTTNVQILPPFQSLLDSSPPPLFNPNVLVNFPPPLESAII</sequence>
<reference evidence="10" key="1">
    <citation type="submission" date="2011-07" db="EMBL/GenBank/DDBJ databases">
        <authorList>
            <consortium name="Caenorhabditis brenneri Sequencing and Analysis Consortium"/>
            <person name="Wilson R.K."/>
        </authorList>
    </citation>
    <scope>NUCLEOTIDE SEQUENCE [LARGE SCALE GENOMIC DNA]</scope>
    <source>
        <strain evidence="10">PB2801</strain>
    </source>
</reference>
<dbReference type="PROSITE" id="PS00027">
    <property type="entry name" value="HOMEOBOX_1"/>
    <property type="match status" value="1"/>
</dbReference>
<dbReference type="PANTHER" id="PTHR24333">
    <property type="entry name" value="HOMEO BOX HB9 LIKE A-RELATED"/>
    <property type="match status" value="1"/>
</dbReference>
<evidence type="ECO:0000256" key="3">
    <source>
        <dbReference type="ARBA" id="ARBA00023155"/>
    </source>
</evidence>
<gene>
    <name evidence="9" type="ORF">CAEBREN_30559</name>
</gene>
<name>G0MVK0_CAEBE</name>
<feature type="compositionally biased region" description="Basic and acidic residues" evidence="7">
    <location>
        <begin position="101"/>
        <end position="111"/>
    </location>
</feature>
<feature type="region of interest" description="Disordered" evidence="7">
    <location>
        <begin position="75"/>
        <end position="111"/>
    </location>
</feature>
<evidence type="ECO:0000313" key="9">
    <source>
        <dbReference type="EMBL" id="EGT44879.1"/>
    </source>
</evidence>
<dbReference type="InterPro" id="IPR009057">
    <property type="entry name" value="Homeodomain-like_sf"/>
</dbReference>
<evidence type="ECO:0000313" key="10">
    <source>
        <dbReference type="Proteomes" id="UP000008068"/>
    </source>
</evidence>
<evidence type="ECO:0000256" key="4">
    <source>
        <dbReference type="ARBA" id="ARBA00023242"/>
    </source>
</evidence>
<dbReference type="GO" id="GO:0003677">
    <property type="term" value="F:DNA binding"/>
    <property type="evidence" value="ECO:0007669"/>
    <property type="project" value="UniProtKB-UniRule"/>
</dbReference>
<dbReference type="SMART" id="SM00389">
    <property type="entry name" value="HOX"/>
    <property type="match status" value="1"/>
</dbReference>
<dbReference type="InParanoid" id="G0MVK0"/>
<feature type="domain" description="Homeobox" evidence="8">
    <location>
        <begin position="88"/>
        <end position="148"/>
    </location>
</feature>
<feature type="region of interest" description="Disordered" evidence="7">
    <location>
        <begin position="138"/>
        <end position="184"/>
    </location>
</feature>
<evidence type="ECO:0000259" key="8">
    <source>
        <dbReference type="PROSITE" id="PS50071"/>
    </source>
</evidence>
<keyword evidence="4 5" id="KW-0539">Nucleus</keyword>
<dbReference type="Pfam" id="PF00046">
    <property type="entry name" value="Homeodomain"/>
    <property type="match status" value="1"/>
</dbReference>
<dbReference type="Gene3D" id="1.10.10.60">
    <property type="entry name" value="Homeodomain-like"/>
    <property type="match status" value="1"/>
</dbReference>
<dbReference type="PROSITE" id="PS50071">
    <property type="entry name" value="HOMEOBOX_2"/>
    <property type="match status" value="1"/>
</dbReference>
<comment type="subcellular location">
    <subcellularLocation>
        <location evidence="1 5 6">Nucleus</location>
    </subcellularLocation>
</comment>
<evidence type="ECO:0000256" key="2">
    <source>
        <dbReference type="ARBA" id="ARBA00023125"/>
    </source>
</evidence>
<dbReference type="OrthoDB" id="6159439at2759"/>
<dbReference type="GO" id="GO:0000981">
    <property type="term" value="F:DNA-binding transcription factor activity, RNA polymerase II-specific"/>
    <property type="evidence" value="ECO:0007669"/>
    <property type="project" value="InterPro"/>
</dbReference>
<accession>G0MVK0</accession>
<dbReference type="HOGENOM" id="CLU_1001967_0_0_1"/>
<dbReference type="Proteomes" id="UP000008068">
    <property type="component" value="Unassembled WGS sequence"/>
</dbReference>
<protein>
    <recommendedName>
        <fullName evidence="8">Homeobox domain-containing protein</fullName>
    </recommendedName>
</protein>
<dbReference type="EMBL" id="GL379814">
    <property type="protein sequence ID" value="EGT44879.1"/>
    <property type="molecule type" value="Genomic_DNA"/>
</dbReference>
<feature type="DNA-binding region" description="Homeobox" evidence="5">
    <location>
        <begin position="90"/>
        <end position="149"/>
    </location>
</feature>
<dbReference type="GO" id="GO:0005634">
    <property type="term" value="C:nucleus"/>
    <property type="evidence" value="ECO:0007669"/>
    <property type="project" value="UniProtKB-SubCell"/>
</dbReference>
<evidence type="ECO:0000256" key="1">
    <source>
        <dbReference type="ARBA" id="ARBA00004123"/>
    </source>
</evidence>
<dbReference type="STRING" id="135651.G0MVK0"/>
<feature type="compositionally biased region" description="Polar residues" evidence="7">
    <location>
        <begin position="76"/>
        <end position="87"/>
    </location>
</feature>
<dbReference type="CDD" id="cd00086">
    <property type="entry name" value="homeodomain"/>
    <property type="match status" value="1"/>
</dbReference>
<dbReference type="SUPFAM" id="SSF46689">
    <property type="entry name" value="Homeodomain-like"/>
    <property type="match status" value="1"/>
</dbReference>
<evidence type="ECO:0000256" key="5">
    <source>
        <dbReference type="PROSITE-ProRule" id="PRU00108"/>
    </source>
</evidence>
<keyword evidence="10" id="KW-1185">Reference proteome</keyword>
<dbReference type="PANTHER" id="PTHR24333:SF8">
    <property type="entry name" value="HOMEOBOX PROTEIN CEH-62"/>
    <property type="match status" value="1"/>
</dbReference>